<evidence type="ECO:0000313" key="2">
    <source>
        <dbReference type="Proteomes" id="UP000004619"/>
    </source>
</evidence>
<comment type="caution">
    <text evidence="1">The sequence shown here is derived from an EMBL/GenBank/DDBJ whole genome shotgun (WGS) entry which is preliminary data.</text>
</comment>
<proteinExistence type="predicted"/>
<sequence length="44" mass="5410">MNNIEKLVTEPIFVLEKHVKQFQTKVIHTGRKRLRAERRRFNTF</sequence>
<keyword evidence="2" id="KW-1185">Reference proteome</keyword>
<gene>
    <name evidence="1" type="ORF">FAEPRAA2165_03506</name>
</gene>
<name>C7HAZ2_FAED2</name>
<reference evidence="1" key="1">
    <citation type="submission" date="2009-08" db="EMBL/GenBank/DDBJ databases">
        <authorList>
            <person name="Weinstock G."/>
            <person name="Sodergren E."/>
            <person name="Clifton S."/>
            <person name="Fulton L."/>
            <person name="Fulton B."/>
            <person name="Courtney L."/>
            <person name="Fronick C."/>
            <person name="Harrison M."/>
            <person name="Strong C."/>
            <person name="Farmer C."/>
            <person name="Delahaunty K."/>
            <person name="Markovic C."/>
            <person name="Hall O."/>
            <person name="Minx P."/>
            <person name="Tomlinson C."/>
            <person name="Mitreva M."/>
            <person name="Nelson J."/>
            <person name="Hou S."/>
            <person name="Wollam A."/>
            <person name="Pepin K.H."/>
            <person name="Johnson M."/>
            <person name="Bhonagiri V."/>
            <person name="Nash W.E."/>
            <person name="Warren W."/>
            <person name="Chinwalla A."/>
            <person name="Mardis E.R."/>
            <person name="Wilson R.K."/>
        </authorList>
    </citation>
    <scope>NUCLEOTIDE SEQUENCE [LARGE SCALE GENOMIC DNA]</scope>
    <source>
        <strain evidence="1">A2-165</strain>
    </source>
</reference>
<dbReference type="AlphaFoldDB" id="C7HAZ2"/>
<dbReference type="STRING" id="411483.FAEPRAA2165_03506"/>
<dbReference type="EMBL" id="ACOP02000095">
    <property type="protein sequence ID" value="EEU94975.1"/>
    <property type="molecule type" value="Genomic_DNA"/>
</dbReference>
<accession>C7HAZ2</accession>
<protein>
    <submittedName>
        <fullName evidence="1">Uncharacterized protein</fullName>
    </submittedName>
</protein>
<evidence type="ECO:0000313" key="1">
    <source>
        <dbReference type="EMBL" id="EEU94975.1"/>
    </source>
</evidence>
<organism evidence="1 2">
    <name type="scientific">Faecalibacterium duncaniae (strain DSM 17677 / JCM 31915 / A2-165)</name>
    <name type="common">Faecalibacterium prausnitzii</name>
    <dbReference type="NCBI Taxonomy" id="411483"/>
    <lineage>
        <taxon>Bacteria</taxon>
        <taxon>Bacillati</taxon>
        <taxon>Bacillota</taxon>
        <taxon>Clostridia</taxon>
        <taxon>Eubacteriales</taxon>
        <taxon>Oscillospiraceae</taxon>
        <taxon>Faecalibacterium</taxon>
    </lineage>
</organism>
<dbReference type="Proteomes" id="UP000004619">
    <property type="component" value="Unassembled WGS sequence"/>
</dbReference>
<dbReference type="HOGENOM" id="CLU_3216513_0_0_9"/>